<comment type="similarity">
    <text evidence="4">Belongs to the ubiquitin-conjugating enzyme family.</text>
</comment>
<evidence type="ECO:0000256" key="1">
    <source>
        <dbReference type="ARBA" id="ARBA00022679"/>
    </source>
</evidence>
<dbReference type="GeneID" id="31364301"/>
<comment type="caution">
    <text evidence="7">The sequence shown here is derived from an EMBL/GenBank/DDBJ whole genome shotgun (WGS) entry which is preliminary data.</text>
</comment>
<evidence type="ECO:0000256" key="4">
    <source>
        <dbReference type="RuleBase" id="RU362109"/>
    </source>
</evidence>
<dbReference type="OMA" id="EPDNETW"/>
<evidence type="ECO:0000256" key="2">
    <source>
        <dbReference type="ARBA" id="ARBA00022786"/>
    </source>
</evidence>
<dbReference type="FunCoup" id="D3BJU4">
    <property type="interactions" value="66"/>
</dbReference>
<feature type="domain" description="UBC core" evidence="6">
    <location>
        <begin position="1"/>
        <end position="160"/>
    </location>
</feature>
<evidence type="ECO:0000256" key="5">
    <source>
        <dbReference type="SAM" id="MobiDB-lite"/>
    </source>
</evidence>
<reference evidence="7 8" key="1">
    <citation type="journal article" date="2011" name="Genome Res.">
        <title>Phylogeny-wide analysis of social amoeba genomes highlights ancient origins for complex intercellular communication.</title>
        <authorList>
            <person name="Heidel A.J."/>
            <person name="Lawal H.M."/>
            <person name="Felder M."/>
            <person name="Schilde C."/>
            <person name="Helps N.R."/>
            <person name="Tunggal B."/>
            <person name="Rivero F."/>
            <person name="John U."/>
            <person name="Schleicher M."/>
            <person name="Eichinger L."/>
            <person name="Platzer M."/>
            <person name="Noegel A.A."/>
            <person name="Schaap P."/>
            <person name="Gloeckner G."/>
        </authorList>
    </citation>
    <scope>NUCLEOTIDE SEQUENCE [LARGE SCALE GENOMIC DNA]</scope>
    <source>
        <strain evidence="8">ATCC 26659 / Pp 5 / PN500</strain>
    </source>
</reference>
<feature type="region of interest" description="Disordered" evidence="5">
    <location>
        <begin position="196"/>
        <end position="235"/>
    </location>
</feature>
<dbReference type="PANTHER" id="PTHR24067">
    <property type="entry name" value="UBIQUITIN-CONJUGATING ENZYME E2"/>
    <property type="match status" value="1"/>
</dbReference>
<dbReference type="InterPro" id="IPR050113">
    <property type="entry name" value="Ub_conjugating_enzyme"/>
</dbReference>
<evidence type="ECO:0000259" key="6">
    <source>
        <dbReference type="PROSITE" id="PS50127"/>
    </source>
</evidence>
<dbReference type="InterPro" id="IPR016135">
    <property type="entry name" value="UBQ-conjugating_enzyme/RWD"/>
</dbReference>
<evidence type="ECO:0000256" key="3">
    <source>
        <dbReference type="PROSITE-ProRule" id="PRU10133"/>
    </source>
</evidence>
<dbReference type="FunFam" id="3.10.110.10:FF:000051">
    <property type="entry name" value="ubiquitin-conjugating enzyme E2 R2-like"/>
    <property type="match status" value="1"/>
</dbReference>
<dbReference type="GO" id="GO:0016740">
    <property type="term" value="F:transferase activity"/>
    <property type="evidence" value="ECO:0007669"/>
    <property type="project" value="UniProtKB-KW"/>
</dbReference>
<feature type="active site" description="Glycyl thioester intermediate" evidence="3">
    <location>
        <position position="85"/>
    </location>
</feature>
<dbReference type="STRING" id="670386.D3BJU4"/>
<keyword evidence="2 4" id="KW-0833">Ubl conjugation pathway</keyword>
<dbReference type="AlphaFoldDB" id="D3BJU4"/>
<dbReference type="SMART" id="SM00212">
    <property type="entry name" value="UBCc"/>
    <property type="match status" value="1"/>
</dbReference>
<dbReference type="PROSITE" id="PS00183">
    <property type="entry name" value="UBC_1"/>
    <property type="match status" value="1"/>
</dbReference>
<dbReference type="GO" id="GO:0005524">
    <property type="term" value="F:ATP binding"/>
    <property type="evidence" value="ECO:0007669"/>
    <property type="project" value="UniProtKB-UniRule"/>
</dbReference>
<dbReference type="EMBL" id="ADBJ01000038">
    <property type="protein sequence ID" value="EFA78174.1"/>
    <property type="molecule type" value="Genomic_DNA"/>
</dbReference>
<dbReference type="Proteomes" id="UP000001396">
    <property type="component" value="Unassembled WGS sequence"/>
</dbReference>
<keyword evidence="1" id="KW-0808">Transferase</keyword>
<dbReference type="InterPro" id="IPR000608">
    <property type="entry name" value="UBC"/>
</dbReference>
<keyword evidence="4" id="KW-0547">Nucleotide-binding</keyword>
<dbReference type="InterPro" id="IPR023313">
    <property type="entry name" value="UBQ-conjugating_AS"/>
</dbReference>
<evidence type="ECO:0000313" key="8">
    <source>
        <dbReference type="Proteomes" id="UP000001396"/>
    </source>
</evidence>
<dbReference type="Gene3D" id="3.10.110.10">
    <property type="entry name" value="Ubiquitin Conjugating Enzyme"/>
    <property type="match status" value="1"/>
</dbReference>
<keyword evidence="4" id="KW-0067">ATP-binding</keyword>
<evidence type="ECO:0000313" key="7">
    <source>
        <dbReference type="EMBL" id="EFA78174.1"/>
    </source>
</evidence>
<name>D3BJU4_HETP5</name>
<dbReference type="InParanoid" id="D3BJU4"/>
<dbReference type="SUPFAM" id="SSF54495">
    <property type="entry name" value="UBC-like"/>
    <property type="match status" value="1"/>
</dbReference>
<organism evidence="7 8">
    <name type="scientific">Heterostelium pallidum (strain ATCC 26659 / Pp 5 / PN500)</name>
    <name type="common">Cellular slime mold</name>
    <name type="synonym">Polysphondylium pallidum</name>
    <dbReference type="NCBI Taxonomy" id="670386"/>
    <lineage>
        <taxon>Eukaryota</taxon>
        <taxon>Amoebozoa</taxon>
        <taxon>Evosea</taxon>
        <taxon>Eumycetozoa</taxon>
        <taxon>Dictyostelia</taxon>
        <taxon>Acytosteliales</taxon>
        <taxon>Acytosteliaceae</taxon>
        <taxon>Heterostelium</taxon>
    </lineage>
</organism>
<dbReference type="PROSITE" id="PS50127">
    <property type="entry name" value="UBC_2"/>
    <property type="match status" value="1"/>
</dbReference>
<dbReference type="CDD" id="cd23795">
    <property type="entry name" value="UBCc_UBE2G1"/>
    <property type="match status" value="1"/>
</dbReference>
<sequence length="235" mass="26866">MASKLLQNQFKKIQSEPIEGVCFELVNENLFEWKAYVEGPPETDYEGGIFQISMKFPNDYPMSPPTLVFLSEFWHPNVYTDGKVCISILHPPGEDETSGELPEERWLPTQTVTTIILSVISLLSAPNTSSPANVDASVEWRNEREAYKKRIKALIAKANQKVPSHIKIPHPDSDPMERAKQVEKMKLLNKPMDFFDDYDDAGYDDDEDDGDYDYEEDEVDYNSDNDDEGIDNDDD</sequence>
<gene>
    <name evidence="7" type="primary">ubcC</name>
    <name evidence="7" type="ORF">PPL_08824</name>
</gene>
<keyword evidence="8" id="KW-1185">Reference proteome</keyword>
<accession>D3BJU4</accession>
<dbReference type="Pfam" id="PF00179">
    <property type="entry name" value="UQ_con"/>
    <property type="match status" value="1"/>
</dbReference>
<dbReference type="RefSeq" id="XP_020430300.1">
    <property type="nucleotide sequence ID" value="XM_020579625.1"/>
</dbReference>
<protein>
    <submittedName>
        <fullName evidence="7">Ubiquitin-conjugating enzyme E2</fullName>
    </submittedName>
</protein>
<proteinExistence type="inferred from homology"/>